<dbReference type="AlphaFoldDB" id="A0A2G5SEB4"/>
<evidence type="ECO:0000313" key="2">
    <source>
        <dbReference type="EMBL" id="PIC13400.1"/>
    </source>
</evidence>
<proteinExistence type="predicted"/>
<sequence length="193" mass="22511">MAGVDLYAMQVGDKYIVFTVTEDGKMCIHDAPDSAKEILKTLDPADELHVFPEDLNKKKNWNGRNRKMGKKKGKNVDKNQALGVILEKLVEKIEAYKSKSGAKENRFQLPTVDQLERHWITPYLRLLIFVPLFIPVLCYFFAKQQGERFLKSNLYKNHRISPYFWLLVLAPIYIPVIYYFSAPIFDVLNRKLK</sequence>
<gene>
    <name evidence="2" type="ORF">B9Z55_027784</name>
</gene>
<evidence type="ECO:0000313" key="3">
    <source>
        <dbReference type="Proteomes" id="UP000230233"/>
    </source>
</evidence>
<accession>A0A2G5SEB4</accession>
<organism evidence="2 3">
    <name type="scientific">Caenorhabditis nigoni</name>
    <dbReference type="NCBI Taxonomy" id="1611254"/>
    <lineage>
        <taxon>Eukaryota</taxon>
        <taxon>Metazoa</taxon>
        <taxon>Ecdysozoa</taxon>
        <taxon>Nematoda</taxon>
        <taxon>Chromadorea</taxon>
        <taxon>Rhabditida</taxon>
        <taxon>Rhabditina</taxon>
        <taxon>Rhabditomorpha</taxon>
        <taxon>Rhabditoidea</taxon>
        <taxon>Rhabditidae</taxon>
        <taxon>Peloderinae</taxon>
        <taxon>Caenorhabditis</taxon>
    </lineage>
</organism>
<evidence type="ECO:0000256" key="1">
    <source>
        <dbReference type="SAM" id="Phobius"/>
    </source>
</evidence>
<dbReference type="Proteomes" id="UP000230233">
    <property type="component" value="Unassembled WGS sequence"/>
</dbReference>
<dbReference type="EMBL" id="PDUG01000013">
    <property type="protein sequence ID" value="PIC13400.1"/>
    <property type="molecule type" value="Genomic_DNA"/>
</dbReference>
<keyword evidence="1" id="KW-0472">Membrane</keyword>
<protein>
    <submittedName>
        <fullName evidence="2">Uncharacterized protein</fullName>
    </submittedName>
</protein>
<keyword evidence="3" id="KW-1185">Reference proteome</keyword>
<name>A0A2G5SEB4_9PELO</name>
<feature type="transmembrane region" description="Helical" evidence="1">
    <location>
        <begin position="163"/>
        <end position="185"/>
    </location>
</feature>
<comment type="caution">
    <text evidence="2">The sequence shown here is derived from an EMBL/GenBank/DDBJ whole genome shotgun (WGS) entry which is preliminary data.</text>
</comment>
<feature type="transmembrane region" description="Helical" evidence="1">
    <location>
        <begin position="123"/>
        <end position="142"/>
    </location>
</feature>
<keyword evidence="1" id="KW-1133">Transmembrane helix</keyword>
<reference evidence="3" key="1">
    <citation type="submission" date="2017-10" db="EMBL/GenBank/DDBJ databases">
        <title>Rapid genome shrinkage in a self-fertile nematode reveals novel sperm competition proteins.</title>
        <authorList>
            <person name="Yin D."/>
            <person name="Schwarz E.M."/>
            <person name="Thomas C.G."/>
            <person name="Felde R.L."/>
            <person name="Korf I.F."/>
            <person name="Cutter A.D."/>
            <person name="Schartner C.M."/>
            <person name="Ralston E.J."/>
            <person name="Meyer B.J."/>
            <person name="Haag E.S."/>
        </authorList>
    </citation>
    <scope>NUCLEOTIDE SEQUENCE [LARGE SCALE GENOMIC DNA]</scope>
    <source>
        <strain evidence="3">JU1422</strain>
    </source>
</reference>
<keyword evidence="1" id="KW-0812">Transmembrane</keyword>